<reference evidence="1" key="1">
    <citation type="submission" date="2014-11" db="EMBL/GenBank/DDBJ databases">
        <authorList>
            <person name="Amaro Gonzalez C."/>
        </authorList>
    </citation>
    <scope>NUCLEOTIDE SEQUENCE</scope>
</reference>
<dbReference type="EMBL" id="GBXM01036049">
    <property type="protein sequence ID" value="JAH72528.1"/>
    <property type="molecule type" value="Transcribed_RNA"/>
</dbReference>
<reference evidence="1" key="2">
    <citation type="journal article" date="2015" name="Fish Shellfish Immunol.">
        <title>Early steps in the European eel (Anguilla anguilla)-Vibrio vulnificus interaction in the gills: Role of the RtxA13 toxin.</title>
        <authorList>
            <person name="Callol A."/>
            <person name="Pajuelo D."/>
            <person name="Ebbesson L."/>
            <person name="Teles M."/>
            <person name="MacKenzie S."/>
            <person name="Amaro C."/>
        </authorList>
    </citation>
    <scope>NUCLEOTIDE SEQUENCE</scope>
</reference>
<protein>
    <submittedName>
        <fullName evidence="1">Uncharacterized protein</fullName>
    </submittedName>
</protein>
<proteinExistence type="predicted"/>
<dbReference type="AlphaFoldDB" id="A0A0E9V5J3"/>
<accession>A0A0E9V5J3</accession>
<dbReference type="EMBL" id="GBXM01043094">
    <property type="protein sequence ID" value="JAH65483.1"/>
    <property type="molecule type" value="Transcribed_RNA"/>
</dbReference>
<organism evidence="1">
    <name type="scientific">Anguilla anguilla</name>
    <name type="common">European freshwater eel</name>
    <name type="synonym">Muraena anguilla</name>
    <dbReference type="NCBI Taxonomy" id="7936"/>
    <lineage>
        <taxon>Eukaryota</taxon>
        <taxon>Metazoa</taxon>
        <taxon>Chordata</taxon>
        <taxon>Craniata</taxon>
        <taxon>Vertebrata</taxon>
        <taxon>Euteleostomi</taxon>
        <taxon>Actinopterygii</taxon>
        <taxon>Neopterygii</taxon>
        <taxon>Teleostei</taxon>
        <taxon>Anguilliformes</taxon>
        <taxon>Anguillidae</taxon>
        <taxon>Anguilla</taxon>
    </lineage>
</organism>
<evidence type="ECO:0000313" key="1">
    <source>
        <dbReference type="EMBL" id="JAH72528.1"/>
    </source>
</evidence>
<name>A0A0E9V5J3_ANGAN</name>
<sequence>MSKSSVEWCVRFTDRKTADAVQTLKPSLFPWCHT</sequence>